<keyword evidence="2" id="KW-0687">Ribonucleoprotein</keyword>
<name>A0A8J5MRK8_HOMAM</name>
<keyword evidence="3" id="KW-1185">Reference proteome</keyword>
<evidence type="ECO:0000313" key="2">
    <source>
        <dbReference type="EMBL" id="KAG7160762.1"/>
    </source>
</evidence>
<dbReference type="EMBL" id="JAHLQT010030798">
    <property type="protein sequence ID" value="KAG7160762.1"/>
    <property type="molecule type" value="Genomic_DNA"/>
</dbReference>
<accession>A0A8J5MRK8</accession>
<evidence type="ECO:0000313" key="3">
    <source>
        <dbReference type="Proteomes" id="UP000747542"/>
    </source>
</evidence>
<protein>
    <submittedName>
        <fullName evidence="2">39S ribosomal protein L28-like</fullName>
    </submittedName>
</protein>
<evidence type="ECO:0000256" key="1">
    <source>
        <dbReference type="SAM" id="MobiDB-lite"/>
    </source>
</evidence>
<dbReference type="PANTHER" id="PTHR13528">
    <property type="entry name" value="39S RIBOSOMAL PROTEIN L28, MITOCHONDRIAL"/>
    <property type="match status" value="1"/>
</dbReference>
<dbReference type="PANTHER" id="PTHR13528:SF2">
    <property type="entry name" value="LARGE RIBOSOMAL SUBUNIT PROTEIN BL28M"/>
    <property type="match status" value="1"/>
</dbReference>
<organism evidence="2 3">
    <name type="scientific">Homarus americanus</name>
    <name type="common">American lobster</name>
    <dbReference type="NCBI Taxonomy" id="6706"/>
    <lineage>
        <taxon>Eukaryota</taxon>
        <taxon>Metazoa</taxon>
        <taxon>Ecdysozoa</taxon>
        <taxon>Arthropoda</taxon>
        <taxon>Crustacea</taxon>
        <taxon>Multicrustacea</taxon>
        <taxon>Malacostraca</taxon>
        <taxon>Eumalacostraca</taxon>
        <taxon>Eucarida</taxon>
        <taxon>Decapoda</taxon>
        <taxon>Pleocyemata</taxon>
        <taxon>Astacidea</taxon>
        <taxon>Nephropoidea</taxon>
        <taxon>Nephropidae</taxon>
        <taxon>Homarus</taxon>
    </lineage>
</organism>
<comment type="caution">
    <text evidence="2">The sequence shown here is derived from an EMBL/GenBank/DDBJ whole genome shotgun (WGS) entry which is preliminary data.</text>
</comment>
<dbReference type="Proteomes" id="UP000747542">
    <property type="component" value="Unassembled WGS sequence"/>
</dbReference>
<proteinExistence type="predicted"/>
<dbReference type="InterPro" id="IPR026569">
    <property type="entry name" value="Ribosomal_bL28"/>
</dbReference>
<reference evidence="2" key="1">
    <citation type="journal article" date="2021" name="Sci. Adv.">
        <title>The American lobster genome reveals insights on longevity, neural, and immune adaptations.</title>
        <authorList>
            <person name="Polinski J.M."/>
            <person name="Zimin A.V."/>
            <person name="Clark K.F."/>
            <person name="Kohn A.B."/>
            <person name="Sadowski N."/>
            <person name="Timp W."/>
            <person name="Ptitsyn A."/>
            <person name="Khanna P."/>
            <person name="Romanova D.Y."/>
            <person name="Williams P."/>
            <person name="Greenwood S.J."/>
            <person name="Moroz L.L."/>
            <person name="Walt D.R."/>
            <person name="Bodnar A.G."/>
        </authorList>
    </citation>
    <scope>NUCLEOTIDE SEQUENCE</scope>
    <source>
        <strain evidence="2">GMGI-L3</strain>
    </source>
</reference>
<dbReference type="OrthoDB" id="361870at2759"/>
<feature type="region of interest" description="Disordered" evidence="1">
    <location>
        <begin position="253"/>
        <end position="276"/>
    </location>
</feature>
<gene>
    <name evidence="2" type="primary">mRpL28-L</name>
    <name evidence="2" type="ORF">Hamer_G021371</name>
</gene>
<sequence>MASRYSAAAIRESLTKPWNAIRLFQLDSYIGRVPEHYKKFYWEWKCAPKSPVHYVPRKGLFRRYGNGSVQAVQNVPLLLLQPKELHEGIWGGEAIVKGFLKRNPTRRRVPHYWVPTIKTSVVYSEILDRYMNVHVTERALSLIDKHYGLDYYILQTSPADLMSELALKLRREMLLALVRGTLYPNNPAKKQEILDKYKDYIIPEEEADWFGLTTKEAATKQKLIEDRANVPQPLKNSFRAEFIEYLKEKQEEEEQKKIESPSEGSWISRVNPFAKN</sequence>
<dbReference type="GO" id="GO:0003735">
    <property type="term" value="F:structural constituent of ribosome"/>
    <property type="evidence" value="ECO:0007669"/>
    <property type="project" value="InterPro"/>
</dbReference>
<dbReference type="AlphaFoldDB" id="A0A8J5MRK8"/>
<dbReference type="GO" id="GO:0005762">
    <property type="term" value="C:mitochondrial large ribosomal subunit"/>
    <property type="evidence" value="ECO:0007669"/>
    <property type="project" value="TreeGrafter"/>
</dbReference>
<keyword evidence="2" id="KW-0689">Ribosomal protein</keyword>